<keyword evidence="3" id="KW-1185">Reference proteome</keyword>
<dbReference type="Proteomes" id="UP001602089">
    <property type="component" value="Unassembled WGS sequence"/>
</dbReference>
<evidence type="ECO:0000313" key="2">
    <source>
        <dbReference type="EMBL" id="MFF4027203.1"/>
    </source>
</evidence>
<proteinExistence type="predicted"/>
<gene>
    <name evidence="2" type="ORF">ACFYY5_30575</name>
</gene>
<dbReference type="Pfam" id="PF09203">
    <property type="entry name" value="MspA"/>
    <property type="match status" value="1"/>
</dbReference>
<name>A0ABW6TR96_9NOCA</name>
<dbReference type="EMBL" id="JBIATK010000013">
    <property type="protein sequence ID" value="MFF4027203.1"/>
    <property type="molecule type" value="Genomic_DNA"/>
</dbReference>
<feature type="region of interest" description="Disordered" evidence="1">
    <location>
        <begin position="138"/>
        <end position="236"/>
    </location>
</feature>
<feature type="compositionally biased region" description="Low complexity" evidence="1">
    <location>
        <begin position="138"/>
        <end position="204"/>
    </location>
</feature>
<dbReference type="RefSeq" id="WP_063025507.1">
    <property type="nucleotide sequence ID" value="NZ_JADLPS010000011.1"/>
</dbReference>
<accession>A0ABW6TR96</accession>
<protein>
    <submittedName>
        <fullName evidence="2">MspA family porin</fullName>
    </submittedName>
</protein>
<organism evidence="2 3">
    <name type="scientific">Nocardia elegans</name>
    <dbReference type="NCBI Taxonomy" id="300029"/>
    <lineage>
        <taxon>Bacteria</taxon>
        <taxon>Bacillati</taxon>
        <taxon>Actinomycetota</taxon>
        <taxon>Actinomycetes</taxon>
        <taxon>Mycobacteriales</taxon>
        <taxon>Nocardiaceae</taxon>
        <taxon>Nocardia</taxon>
    </lineage>
</organism>
<feature type="compositionally biased region" description="Low complexity" evidence="1">
    <location>
        <begin position="212"/>
        <end position="221"/>
    </location>
</feature>
<sequence>MRRPLIAAATGIAAVTAVASILWTGGSETSHAQPPGTDVTGSGVHLTASVDNIGVNPPGDRTPNYLMTFSHAAQLSGNFSVNVEGDPITSGQAVAGFLLGCGISVAGGIDVGISPNQGLQLSISPTFTPPSLTTAAAPIATTGSATPTTTTPSGTGASSTTARTTTTPPTTTQTKAVGTSVAPTTTVTTTTTPTTTTPTTTTPPTTTPPTTTPTTPALPTTSGSATLPGVSPPGFDLGPSVGGSLGLSENLDANIGPGQVTTATTATATLDNTTTFPYHIAFNNAALNVSQCASPVAAVPFVSTTVSTATGLVQTTAYGDQFTF</sequence>
<evidence type="ECO:0000256" key="1">
    <source>
        <dbReference type="SAM" id="MobiDB-lite"/>
    </source>
</evidence>
<evidence type="ECO:0000313" key="3">
    <source>
        <dbReference type="Proteomes" id="UP001602089"/>
    </source>
</evidence>
<reference evidence="2 3" key="1">
    <citation type="submission" date="2024-10" db="EMBL/GenBank/DDBJ databases">
        <title>The Natural Products Discovery Center: Release of the First 8490 Sequenced Strains for Exploring Actinobacteria Biosynthetic Diversity.</title>
        <authorList>
            <person name="Kalkreuter E."/>
            <person name="Kautsar S.A."/>
            <person name="Yang D."/>
            <person name="Bader C.D."/>
            <person name="Teijaro C.N."/>
            <person name="Fluegel L."/>
            <person name="Davis C.M."/>
            <person name="Simpson J.R."/>
            <person name="Lauterbach L."/>
            <person name="Steele A.D."/>
            <person name="Gui C."/>
            <person name="Meng S."/>
            <person name="Li G."/>
            <person name="Viehrig K."/>
            <person name="Ye F."/>
            <person name="Su P."/>
            <person name="Kiefer A.F."/>
            <person name="Nichols A."/>
            <person name="Cepeda A.J."/>
            <person name="Yan W."/>
            <person name="Fan B."/>
            <person name="Jiang Y."/>
            <person name="Adhikari A."/>
            <person name="Zheng C.-J."/>
            <person name="Schuster L."/>
            <person name="Cowan T.M."/>
            <person name="Smanski M.J."/>
            <person name="Chevrette M.G."/>
            <person name="De Carvalho L.P.S."/>
            <person name="Shen B."/>
        </authorList>
    </citation>
    <scope>NUCLEOTIDE SEQUENCE [LARGE SCALE GENOMIC DNA]</scope>
    <source>
        <strain evidence="2 3">NPDC001867</strain>
    </source>
</reference>
<dbReference type="InterPro" id="IPR015286">
    <property type="entry name" value="Porin_fam_mycobact-type"/>
</dbReference>
<comment type="caution">
    <text evidence="2">The sequence shown here is derived from an EMBL/GenBank/DDBJ whole genome shotgun (WGS) entry which is preliminary data.</text>
</comment>